<dbReference type="EMBL" id="SMAP01000002">
    <property type="protein sequence ID" value="TCT25370.1"/>
    <property type="molecule type" value="Genomic_DNA"/>
</dbReference>
<dbReference type="InterPro" id="IPR011992">
    <property type="entry name" value="EF-hand-dom_pair"/>
</dbReference>
<dbReference type="CDD" id="cd00051">
    <property type="entry name" value="EFh"/>
    <property type="match status" value="1"/>
</dbReference>
<name>A0A4R3NDV8_9GAMM</name>
<dbReference type="Proteomes" id="UP000295414">
    <property type="component" value="Unassembled WGS sequence"/>
</dbReference>
<sequence length="110" mass="11545">MRKIQTPLVLSAALLASIATTSAFAQDAAVQAQAQAQPQDKAAPRQDEGHKNWWAELDADGDGRLSANEAAAMENVAKIFPAADADHDGQLTVEEYKAWLASNGGEAGTP</sequence>
<keyword evidence="5" id="KW-1185">Reference proteome</keyword>
<evidence type="ECO:0000256" key="1">
    <source>
        <dbReference type="SAM" id="MobiDB-lite"/>
    </source>
</evidence>
<comment type="caution">
    <text evidence="4">The sequence shown here is derived from an EMBL/GenBank/DDBJ whole genome shotgun (WGS) entry which is preliminary data.</text>
</comment>
<dbReference type="InterPro" id="IPR018247">
    <property type="entry name" value="EF_Hand_1_Ca_BS"/>
</dbReference>
<dbReference type="InterPro" id="IPR002048">
    <property type="entry name" value="EF_hand_dom"/>
</dbReference>
<organism evidence="4 5">
    <name type="scientific">Thermomonas haemolytica</name>
    <dbReference type="NCBI Taxonomy" id="141949"/>
    <lineage>
        <taxon>Bacteria</taxon>
        <taxon>Pseudomonadati</taxon>
        <taxon>Pseudomonadota</taxon>
        <taxon>Gammaproteobacteria</taxon>
        <taxon>Lysobacterales</taxon>
        <taxon>Lysobacteraceae</taxon>
        <taxon>Thermomonas</taxon>
    </lineage>
</organism>
<feature type="compositionally biased region" description="Basic and acidic residues" evidence="1">
    <location>
        <begin position="42"/>
        <end position="52"/>
    </location>
</feature>
<evidence type="ECO:0000259" key="3">
    <source>
        <dbReference type="PROSITE" id="PS50222"/>
    </source>
</evidence>
<dbReference type="PROSITE" id="PS00018">
    <property type="entry name" value="EF_HAND_1"/>
    <property type="match status" value="1"/>
</dbReference>
<dbReference type="PROSITE" id="PS50222">
    <property type="entry name" value="EF_HAND_2"/>
    <property type="match status" value="1"/>
</dbReference>
<dbReference type="GO" id="GO:0005509">
    <property type="term" value="F:calcium ion binding"/>
    <property type="evidence" value="ECO:0007669"/>
    <property type="project" value="InterPro"/>
</dbReference>
<feature type="region of interest" description="Disordered" evidence="1">
    <location>
        <begin position="31"/>
        <end position="52"/>
    </location>
</feature>
<feature type="signal peptide" evidence="2">
    <location>
        <begin position="1"/>
        <end position="25"/>
    </location>
</feature>
<dbReference type="Gene3D" id="1.10.238.10">
    <property type="entry name" value="EF-hand"/>
    <property type="match status" value="1"/>
</dbReference>
<gene>
    <name evidence="4" type="ORF">EDC34_102258</name>
</gene>
<evidence type="ECO:0000313" key="4">
    <source>
        <dbReference type="EMBL" id="TCT25370.1"/>
    </source>
</evidence>
<evidence type="ECO:0000256" key="2">
    <source>
        <dbReference type="SAM" id="SignalP"/>
    </source>
</evidence>
<reference evidence="4 5" key="1">
    <citation type="submission" date="2019-03" db="EMBL/GenBank/DDBJ databases">
        <title>Genomic Encyclopedia of Type Strains, Phase IV (KMG-IV): sequencing the most valuable type-strain genomes for metagenomic binning, comparative biology and taxonomic classification.</title>
        <authorList>
            <person name="Goeker M."/>
        </authorList>
    </citation>
    <scope>NUCLEOTIDE SEQUENCE [LARGE SCALE GENOMIC DNA]</scope>
    <source>
        <strain evidence="4 5">DSM 13605</strain>
    </source>
</reference>
<feature type="chain" id="PRO_5020559889" evidence="2">
    <location>
        <begin position="26"/>
        <end position="110"/>
    </location>
</feature>
<dbReference type="OrthoDB" id="6310942at2"/>
<feature type="compositionally biased region" description="Low complexity" evidence="1">
    <location>
        <begin position="31"/>
        <end position="41"/>
    </location>
</feature>
<dbReference type="AlphaFoldDB" id="A0A4R3NDV8"/>
<accession>A0A4R3NDV8</accession>
<dbReference type="SUPFAM" id="SSF47473">
    <property type="entry name" value="EF-hand"/>
    <property type="match status" value="1"/>
</dbReference>
<feature type="domain" description="EF-hand" evidence="3">
    <location>
        <begin position="71"/>
        <end position="106"/>
    </location>
</feature>
<dbReference type="RefSeq" id="WP_114959360.1">
    <property type="nucleotide sequence ID" value="NZ_MSZW01000049.1"/>
</dbReference>
<dbReference type="Pfam" id="PF13202">
    <property type="entry name" value="EF-hand_5"/>
    <property type="match status" value="2"/>
</dbReference>
<evidence type="ECO:0000313" key="5">
    <source>
        <dbReference type="Proteomes" id="UP000295414"/>
    </source>
</evidence>
<protein>
    <submittedName>
        <fullName evidence="4">EF hand domain-containing protein</fullName>
    </submittedName>
</protein>
<proteinExistence type="predicted"/>
<keyword evidence="2" id="KW-0732">Signal</keyword>